<sequence>MRWHPYAPERPDTLSHVLPEECSEILLDVWSGGEEAAGDLQAWLHARMRCYDSAELAQITASMPLLARHATPDGHLARWAVIFRDHYVENSLAFLMALQEAGVPPQWIYVPGEGRPHPQP</sequence>
<gene>
    <name evidence="1" type="ORF">FHR32_006109</name>
</gene>
<organism evidence="1 2">
    <name type="scientific">Streptosporangium album</name>
    <dbReference type="NCBI Taxonomy" id="47479"/>
    <lineage>
        <taxon>Bacteria</taxon>
        <taxon>Bacillati</taxon>
        <taxon>Actinomycetota</taxon>
        <taxon>Actinomycetes</taxon>
        <taxon>Streptosporangiales</taxon>
        <taxon>Streptosporangiaceae</taxon>
        <taxon>Streptosporangium</taxon>
    </lineage>
</organism>
<keyword evidence="2" id="KW-1185">Reference proteome</keyword>
<comment type="caution">
    <text evidence="1">The sequence shown here is derived from an EMBL/GenBank/DDBJ whole genome shotgun (WGS) entry which is preliminary data.</text>
</comment>
<reference evidence="1 2" key="1">
    <citation type="submission" date="2020-08" db="EMBL/GenBank/DDBJ databases">
        <title>Sequencing the genomes of 1000 actinobacteria strains.</title>
        <authorList>
            <person name="Klenk H.-P."/>
        </authorList>
    </citation>
    <scope>NUCLEOTIDE SEQUENCE [LARGE SCALE GENOMIC DNA]</scope>
    <source>
        <strain evidence="1 2">DSM 43023</strain>
    </source>
</reference>
<evidence type="ECO:0000313" key="2">
    <source>
        <dbReference type="Proteomes" id="UP000534286"/>
    </source>
</evidence>
<evidence type="ECO:0000313" key="1">
    <source>
        <dbReference type="EMBL" id="MBB4941732.1"/>
    </source>
</evidence>
<accession>A0A7W7S0Z7</accession>
<protein>
    <submittedName>
        <fullName evidence="1">Uncharacterized protein</fullName>
    </submittedName>
</protein>
<name>A0A7W7S0Z7_9ACTN</name>
<dbReference type="AlphaFoldDB" id="A0A7W7S0Z7"/>
<proteinExistence type="predicted"/>
<dbReference type="Proteomes" id="UP000534286">
    <property type="component" value="Unassembled WGS sequence"/>
</dbReference>
<dbReference type="RefSeq" id="WP_184757737.1">
    <property type="nucleotide sequence ID" value="NZ_BAABEK010000064.1"/>
</dbReference>
<dbReference type="EMBL" id="JACHJU010000002">
    <property type="protein sequence ID" value="MBB4941732.1"/>
    <property type="molecule type" value="Genomic_DNA"/>
</dbReference>